<sequence length="320" mass="38001">MRDDLVRKGPIKHHQFVKNEIMEPIQSSSTSSQVQIIPNPVQNFDNFNPDSILRRILQGINIYMNSQKSLYNIENQTKMFTPLEFMPANKSDCYRLEKNCIPMINSMLNEYFEPYNLMNPSEKALIIKNFTTKYSFLFRCYQTSKFFPHPNDNRFFTHYGYYLTNDIFVLECFSDEVKQNKDECIRLTESMWQITKYTINKMLKQDFREVDLAALVYIIFAQECQRHKLYSQLIERNKSQLFEEFHQDIVNTFGFDRAGIKFANVLTLLNDTLEIQKQIYETRIIGNVFTKESIDLWDNLLPRNVVENSSPNDQSTENEH</sequence>
<evidence type="ECO:0000313" key="6">
    <source>
        <dbReference type="WBParaSite" id="ACRNAN_scaffold6984.g22879.t1"/>
    </source>
</evidence>
<dbReference type="PANTHER" id="PTHR46011:SF6">
    <property type="entry name" value="HIGH ZINC ACTIVATED NUCLEAR RECEPTOR PROTEIN"/>
    <property type="match status" value="1"/>
</dbReference>
<feature type="domain" description="NR LBD" evidence="4">
    <location>
        <begin position="89"/>
        <end position="289"/>
    </location>
</feature>
<dbReference type="InterPro" id="IPR000536">
    <property type="entry name" value="Nucl_hrmn_rcpt_lig-bd"/>
</dbReference>
<keyword evidence="5" id="KW-1185">Reference proteome</keyword>
<dbReference type="InterPro" id="IPR035500">
    <property type="entry name" value="NHR-like_dom_sf"/>
</dbReference>
<dbReference type="WBParaSite" id="ACRNAN_scaffold6984.g22879.t1">
    <property type="protein sequence ID" value="ACRNAN_scaffold6984.g22879.t1"/>
    <property type="gene ID" value="ACRNAN_scaffold6984.g22879"/>
</dbReference>
<dbReference type="GO" id="GO:0003700">
    <property type="term" value="F:DNA-binding transcription factor activity"/>
    <property type="evidence" value="ECO:0007669"/>
    <property type="project" value="TreeGrafter"/>
</dbReference>
<keyword evidence="3" id="KW-0675">Receptor</keyword>
<protein>
    <submittedName>
        <fullName evidence="6">NR LBD domain-containing protein</fullName>
    </submittedName>
</protein>
<dbReference type="Proteomes" id="UP000887540">
    <property type="component" value="Unplaced"/>
</dbReference>
<evidence type="ECO:0000256" key="3">
    <source>
        <dbReference type="ARBA" id="ARBA00023170"/>
    </source>
</evidence>
<evidence type="ECO:0000313" key="5">
    <source>
        <dbReference type="Proteomes" id="UP000887540"/>
    </source>
</evidence>
<dbReference type="Pfam" id="PF00104">
    <property type="entry name" value="Hormone_recep"/>
    <property type="match status" value="1"/>
</dbReference>
<keyword evidence="1" id="KW-0805">Transcription regulation</keyword>
<keyword evidence="2" id="KW-0804">Transcription</keyword>
<dbReference type="AlphaFoldDB" id="A0A914EB43"/>
<organism evidence="5 6">
    <name type="scientific">Acrobeloides nanus</name>
    <dbReference type="NCBI Taxonomy" id="290746"/>
    <lineage>
        <taxon>Eukaryota</taxon>
        <taxon>Metazoa</taxon>
        <taxon>Ecdysozoa</taxon>
        <taxon>Nematoda</taxon>
        <taxon>Chromadorea</taxon>
        <taxon>Rhabditida</taxon>
        <taxon>Tylenchina</taxon>
        <taxon>Cephalobomorpha</taxon>
        <taxon>Cephaloboidea</taxon>
        <taxon>Cephalobidae</taxon>
        <taxon>Acrobeloides</taxon>
    </lineage>
</organism>
<dbReference type="GO" id="GO:0005634">
    <property type="term" value="C:nucleus"/>
    <property type="evidence" value="ECO:0007669"/>
    <property type="project" value="TreeGrafter"/>
</dbReference>
<proteinExistence type="predicted"/>
<evidence type="ECO:0000256" key="2">
    <source>
        <dbReference type="ARBA" id="ARBA00023163"/>
    </source>
</evidence>
<name>A0A914EB43_9BILA</name>
<accession>A0A914EB43</accession>
<reference evidence="6" key="1">
    <citation type="submission" date="2022-11" db="UniProtKB">
        <authorList>
            <consortium name="WormBaseParasite"/>
        </authorList>
    </citation>
    <scope>IDENTIFICATION</scope>
</reference>
<evidence type="ECO:0000256" key="1">
    <source>
        <dbReference type="ARBA" id="ARBA00023015"/>
    </source>
</evidence>
<evidence type="ECO:0000259" key="4">
    <source>
        <dbReference type="Pfam" id="PF00104"/>
    </source>
</evidence>
<dbReference type="PANTHER" id="PTHR46011">
    <property type="entry name" value="NUCLEAR HORMONE RECEPTOR FAMILY MEMBER NHR-86-RELATED"/>
    <property type="match status" value="1"/>
</dbReference>
<dbReference type="SUPFAM" id="SSF48508">
    <property type="entry name" value="Nuclear receptor ligand-binding domain"/>
    <property type="match status" value="1"/>
</dbReference>